<dbReference type="InterPro" id="IPR002139">
    <property type="entry name" value="Ribo/fructo_kinase"/>
</dbReference>
<evidence type="ECO:0000256" key="7">
    <source>
        <dbReference type="ARBA" id="ARBA00022777"/>
    </source>
</evidence>
<reference evidence="14" key="1">
    <citation type="submission" date="2021-01" db="EMBL/GenBank/DDBJ databases">
        <authorList>
            <person name="Corre E."/>
            <person name="Pelletier E."/>
            <person name="Niang G."/>
            <person name="Scheremetjew M."/>
            <person name="Finn R."/>
            <person name="Kale V."/>
            <person name="Holt S."/>
            <person name="Cochrane G."/>
            <person name="Meng A."/>
            <person name="Brown T."/>
            <person name="Cohen L."/>
        </authorList>
    </citation>
    <scope>NUCLEOTIDE SEQUENCE</scope>
    <source>
        <strain evidence="14">DIVA3 518/3/11/1/6</strain>
    </source>
</reference>
<dbReference type="GO" id="GO:0005829">
    <property type="term" value="C:cytosol"/>
    <property type="evidence" value="ECO:0007669"/>
    <property type="project" value="TreeGrafter"/>
</dbReference>
<comment type="function">
    <text evidence="12">Catalyzes the phosphorylation of ribose at O-5 in a reaction requiring ATP and magnesium. The resulting D-ribose-5-phosphate can then be used either for sythesis of nucleotides, histidine, and tryptophan, or as a component of the pentose phosphate pathway.</text>
</comment>
<dbReference type="HAMAP" id="MF_01987">
    <property type="entry name" value="Ribokinase"/>
    <property type="match status" value="1"/>
</dbReference>
<keyword evidence="9 12" id="KW-0460">Magnesium</keyword>
<dbReference type="NCBIfam" id="TIGR02152">
    <property type="entry name" value="D_ribokin_bact"/>
    <property type="match status" value="1"/>
</dbReference>
<evidence type="ECO:0000256" key="4">
    <source>
        <dbReference type="ARBA" id="ARBA00022679"/>
    </source>
</evidence>
<evidence type="ECO:0000256" key="10">
    <source>
        <dbReference type="ARBA" id="ARBA00022958"/>
    </source>
</evidence>
<dbReference type="InterPro" id="IPR011877">
    <property type="entry name" value="Ribokinase"/>
</dbReference>
<dbReference type="GO" id="GO:0005524">
    <property type="term" value="F:ATP binding"/>
    <property type="evidence" value="ECO:0007669"/>
    <property type="project" value="UniProtKB-UniRule"/>
</dbReference>
<evidence type="ECO:0000256" key="9">
    <source>
        <dbReference type="ARBA" id="ARBA00022842"/>
    </source>
</evidence>
<dbReference type="InterPro" id="IPR011611">
    <property type="entry name" value="PfkB_dom"/>
</dbReference>
<keyword evidence="4 12" id="KW-0808">Transferase</keyword>
<evidence type="ECO:0000256" key="12">
    <source>
        <dbReference type="HAMAP-Rule" id="MF_03215"/>
    </source>
</evidence>
<feature type="binding site" evidence="12">
    <location>
        <position position="252"/>
    </location>
    <ligand>
        <name>K(+)</name>
        <dbReference type="ChEBI" id="CHEBI:29103"/>
    </ligand>
</feature>
<comment type="cofactor">
    <cofactor evidence="12">
        <name>Mg(2+)</name>
        <dbReference type="ChEBI" id="CHEBI:18420"/>
    </cofactor>
    <text evidence="12">Requires a divalent cation, most likely magnesium in vivo, as an electrophilic catalyst to aid phosphoryl group transfer. It is the chelate of the metal and the nucleotide that is the actual substrate.</text>
</comment>
<comment type="caution">
    <text evidence="12">Lacks conserved residue(s) required for the propagation of feature annotation.</text>
</comment>
<feature type="domain" description="Carbohydrate kinase PfkB" evidence="13">
    <location>
        <begin position="6"/>
        <end position="297"/>
    </location>
</feature>
<gene>
    <name evidence="14" type="ORF">VSP0166_LOCUS1661</name>
</gene>
<keyword evidence="10 12" id="KW-0630">Potassium</keyword>
<feature type="binding site" evidence="12">
    <location>
        <position position="297"/>
    </location>
    <ligand>
        <name>K(+)</name>
        <dbReference type="ChEBI" id="CHEBI:29103"/>
    </ligand>
</feature>
<feature type="binding site" evidence="12">
    <location>
        <position position="291"/>
    </location>
    <ligand>
        <name>K(+)</name>
        <dbReference type="ChEBI" id="CHEBI:29103"/>
    </ligand>
</feature>
<dbReference type="Gene3D" id="3.40.1190.20">
    <property type="match status" value="1"/>
</dbReference>
<feature type="active site" description="Proton acceptor" evidence="12">
    <location>
        <position position="258"/>
    </location>
</feature>
<dbReference type="GO" id="GO:0046872">
    <property type="term" value="F:metal ion binding"/>
    <property type="evidence" value="ECO:0007669"/>
    <property type="project" value="UniProtKB-KW"/>
</dbReference>
<comment type="similarity">
    <text evidence="1">Belongs to the carbohydrate kinase pfkB family.</text>
</comment>
<evidence type="ECO:0000259" key="13">
    <source>
        <dbReference type="Pfam" id="PF00294"/>
    </source>
</evidence>
<keyword evidence="6 12" id="KW-0547">Nucleotide-binding</keyword>
<dbReference type="SUPFAM" id="SSF53613">
    <property type="entry name" value="Ribokinase-like"/>
    <property type="match status" value="1"/>
</dbReference>
<dbReference type="EMBL" id="HBKP01002293">
    <property type="protein sequence ID" value="CAE2202142.1"/>
    <property type="molecule type" value="Transcribed_RNA"/>
</dbReference>
<dbReference type="GO" id="GO:0019303">
    <property type="term" value="P:D-ribose catabolic process"/>
    <property type="evidence" value="ECO:0007669"/>
    <property type="project" value="UniProtKB-UniRule"/>
</dbReference>
<keyword evidence="12" id="KW-0539">Nucleus</keyword>
<name>A0A7S4M569_9EUKA</name>
<feature type="binding site" evidence="12">
    <location>
        <begin position="257"/>
        <end position="258"/>
    </location>
    <ligand>
        <name>ATP</name>
        <dbReference type="ChEBI" id="CHEBI:30616"/>
    </ligand>
</feature>
<comment type="activity regulation">
    <text evidence="12">Activated by a monovalent cation that binds near, but not in, the active site. The most likely occupant of the site in vivo is potassium. Ion binding induces a conformational change that may alter substrate affinity.</text>
</comment>
<feature type="binding site" evidence="12">
    <location>
        <position position="293"/>
    </location>
    <ligand>
        <name>K(+)</name>
        <dbReference type="ChEBI" id="CHEBI:29103"/>
    </ligand>
</feature>
<keyword evidence="7 12" id="KW-0418">Kinase</keyword>
<dbReference type="UniPathway" id="UPA00916">
    <property type="reaction ID" value="UER00889"/>
</dbReference>
<dbReference type="GO" id="GO:0004747">
    <property type="term" value="F:ribokinase activity"/>
    <property type="evidence" value="ECO:0007669"/>
    <property type="project" value="UniProtKB-UniRule"/>
</dbReference>
<proteinExistence type="inferred from homology"/>
<dbReference type="PROSITE" id="PS00584">
    <property type="entry name" value="PFKB_KINASES_2"/>
    <property type="match status" value="1"/>
</dbReference>
<evidence type="ECO:0000256" key="5">
    <source>
        <dbReference type="ARBA" id="ARBA00022723"/>
    </source>
</evidence>
<evidence type="ECO:0000313" key="14">
    <source>
        <dbReference type="EMBL" id="CAE2202142.1"/>
    </source>
</evidence>
<evidence type="ECO:0000256" key="11">
    <source>
        <dbReference type="ARBA" id="ARBA00023277"/>
    </source>
</evidence>
<keyword evidence="8 12" id="KW-0067">ATP-binding</keyword>
<protein>
    <recommendedName>
        <fullName evidence="3 12">Ribokinase</fullName>
        <shortName evidence="12">RK</shortName>
        <ecNumber evidence="2 12">2.7.1.15</ecNumber>
    </recommendedName>
</protein>
<accession>A0A7S4M569</accession>
<comment type="pathway">
    <text evidence="12">Carbohydrate metabolism; D-ribose degradation; D-ribose 5-phosphate from beta-D-ribopyranose: step 2/2.</text>
</comment>
<feature type="binding site" evidence="12">
    <location>
        <position position="188"/>
    </location>
    <ligand>
        <name>ATP</name>
        <dbReference type="ChEBI" id="CHEBI:30616"/>
    </ligand>
</feature>
<dbReference type="InterPro" id="IPR029056">
    <property type="entry name" value="Ribokinase-like"/>
</dbReference>
<dbReference type="Pfam" id="PF00294">
    <property type="entry name" value="PfkB"/>
    <property type="match status" value="1"/>
</dbReference>
<evidence type="ECO:0000256" key="1">
    <source>
        <dbReference type="ARBA" id="ARBA00005380"/>
    </source>
</evidence>
<feature type="binding site" evidence="12">
    <location>
        <position position="258"/>
    </location>
    <ligand>
        <name>substrate</name>
    </ligand>
</feature>
<dbReference type="AlphaFoldDB" id="A0A7S4M569"/>
<keyword evidence="12" id="KW-0963">Cytoplasm</keyword>
<evidence type="ECO:0000256" key="6">
    <source>
        <dbReference type="ARBA" id="ARBA00022741"/>
    </source>
</evidence>
<dbReference type="EC" id="2.7.1.15" evidence="2 12"/>
<dbReference type="GO" id="GO:0005634">
    <property type="term" value="C:nucleus"/>
    <property type="evidence" value="ECO:0007669"/>
    <property type="project" value="UniProtKB-SubCell"/>
</dbReference>
<evidence type="ECO:0000256" key="8">
    <source>
        <dbReference type="ARBA" id="ARBA00022840"/>
    </source>
</evidence>
<dbReference type="PANTHER" id="PTHR10584:SF166">
    <property type="entry name" value="RIBOKINASE"/>
    <property type="match status" value="1"/>
</dbReference>
<keyword evidence="5 12" id="KW-0479">Metal-binding</keyword>
<comment type="similarity">
    <text evidence="12">Belongs to the carbohydrate kinase PfkB family. Ribokinase subfamily.</text>
</comment>
<comment type="catalytic activity">
    <reaction evidence="12">
        <text>D-ribose + ATP = D-ribose 5-phosphate + ADP + H(+)</text>
        <dbReference type="Rhea" id="RHEA:13697"/>
        <dbReference type="ChEBI" id="CHEBI:15378"/>
        <dbReference type="ChEBI" id="CHEBI:30616"/>
        <dbReference type="ChEBI" id="CHEBI:47013"/>
        <dbReference type="ChEBI" id="CHEBI:78346"/>
        <dbReference type="ChEBI" id="CHEBI:456216"/>
        <dbReference type="EC" id="2.7.1.15"/>
    </reaction>
</comment>
<feature type="binding site" evidence="12">
    <location>
        <begin position="41"/>
        <end position="45"/>
    </location>
    <ligand>
        <name>substrate</name>
    </ligand>
</feature>
<sequence>MSSGAVAVVGACNVDLISYVPRLPVEGETLKGTSFEQGFGGKGANQAVQARLLGADTIFISKLGEDSYGKQYRDKLQEYGIKDEFVFSDAKQSTGLAPIAVDSKGNNSIIIIPGANDLLSSEELERSKEAIKNCKVFVAQLELPLAINQEALKLAHSLGVTTILNTAPAPSEPLPEAIYEDIDILCANQPEIEMLTELKASTREEAEKAARKIISLGASQVLLTLGAKGCLLVTKEGEPIYIEGESVDSVVDTSGAGDSFLGAFAYFYSIGNSMEESMKKANYVAAQSVTKNGTQSSYCARDDLPSAFFE</sequence>
<evidence type="ECO:0000256" key="2">
    <source>
        <dbReference type="ARBA" id="ARBA00012035"/>
    </source>
</evidence>
<feature type="binding site" evidence="12">
    <location>
        <begin position="13"/>
        <end position="15"/>
    </location>
    <ligand>
        <name>substrate</name>
    </ligand>
</feature>
<organism evidence="14">
    <name type="scientific">Vannella robusta</name>
    <dbReference type="NCBI Taxonomy" id="1487602"/>
    <lineage>
        <taxon>Eukaryota</taxon>
        <taxon>Amoebozoa</taxon>
        <taxon>Discosea</taxon>
        <taxon>Flabellinia</taxon>
        <taxon>Vannellidae</taxon>
        <taxon>Vannella</taxon>
    </lineage>
</organism>
<comment type="subcellular location">
    <subcellularLocation>
        <location evidence="12">Cytoplasm</location>
    </subcellularLocation>
    <subcellularLocation>
        <location evidence="12">Nucleus</location>
    </subcellularLocation>
</comment>
<dbReference type="PANTHER" id="PTHR10584">
    <property type="entry name" value="SUGAR KINASE"/>
    <property type="match status" value="1"/>
</dbReference>
<comment type="subunit">
    <text evidence="12">Homodimer.</text>
</comment>
<feature type="binding site" evidence="12">
    <location>
        <position position="142"/>
    </location>
    <ligand>
        <name>substrate</name>
    </ligand>
</feature>
<feature type="binding site" evidence="12">
    <location>
        <position position="288"/>
    </location>
    <ligand>
        <name>K(+)</name>
        <dbReference type="ChEBI" id="CHEBI:29103"/>
    </ligand>
</feature>
<dbReference type="InterPro" id="IPR002173">
    <property type="entry name" value="Carboh/pur_kinase_PfkB_CS"/>
</dbReference>
<feature type="binding site" evidence="12">
    <location>
        <position position="282"/>
    </location>
    <ligand>
        <name>ATP</name>
        <dbReference type="ChEBI" id="CHEBI:30616"/>
    </ligand>
</feature>
<feature type="binding site" evidence="12">
    <location>
        <position position="254"/>
    </location>
    <ligand>
        <name>K(+)</name>
        <dbReference type="ChEBI" id="CHEBI:29103"/>
    </ligand>
</feature>
<feature type="binding site" evidence="12">
    <location>
        <begin position="224"/>
        <end position="229"/>
    </location>
    <ligand>
        <name>ATP</name>
        <dbReference type="ChEBI" id="CHEBI:30616"/>
    </ligand>
</feature>
<dbReference type="PRINTS" id="PR00990">
    <property type="entry name" value="RIBOKINASE"/>
</dbReference>
<dbReference type="CDD" id="cd01174">
    <property type="entry name" value="ribokinase"/>
    <property type="match status" value="1"/>
</dbReference>
<evidence type="ECO:0000256" key="3">
    <source>
        <dbReference type="ARBA" id="ARBA00016943"/>
    </source>
</evidence>
<keyword evidence="11 12" id="KW-0119">Carbohydrate metabolism</keyword>